<evidence type="ECO:0000313" key="1">
    <source>
        <dbReference type="EMBL" id="PTV96192.1"/>
    </source>
</evidence>
<reference evidence="1 2" key="1">
    <citation type="submission" date="2018-04" db="EMBL/GenBank/DDBJ databases">
        <title>Subsurface microbial communities from deep shales in Ohio and West Virginia, USA.</title>
        <authorList>
            <person name="Wrighton K."/>
        </authorList>
    </citation>
    <scope>NUCLEOTIDE SEQUENCE [LARGE SCALE GENOMIC DNA]</scope>
    <source>
        <strain evidence="1 2">WC1</strain>
    </source>
</reference>
<name>A0A2T5RHK3_9FIRM</name>
<accession>A0A2T5RHK3</accession>
<dbReference type="EMBL" id="QAXS01000026">
    <property type="protein sequence ID" value="PTV96192.1"/>
    <property type="molecule type" value="Genomic_DNA"/>
</dbReference>
<proteinExistence type="predicted"/>
<organism evidence="1 2">
    <name type="scientific">Halanaerobium saccharolyticum</name>
    <dbReference type="NCBI Taxonomy" id="43595"/>
    <lineage>
        <taxon>Bacteria</taxon>
        <taxon>Bacillati</taxon>
        <taxon>Bacillota</taxon>
        <taxon>Clostridia</taxon>
        <taxon>Halanaerobiales</taxon>
        <taxon>Halanaerobiaceae</taxon>
        <taxon>Halanaerobium</taxon>
    </lineage>
</organism>
<protein>
    <submittedName>
        <fullName evidence="1">Uncharacterized protein</fullName>
    </submittedName>
</protein>
<dbReference type="Proteomes" id="UP000244089">
    <property type="component" value="Unassembled WGS sequence"/>
</dbReference>
<dbReference type="AlphaFoldDB" id="A0A2T5RHK3"/>
<gene>
    <name evidence="1" type="ORF">C8C76_12629</name>
</gene>
<evidence type="ECO:0000313" key="2">
    <source>
        <dbReference type="Proteomes" id="UP000244089"/>
    </source>
</evidence>
<sequence length="29" mass="3257">MKKFYVAITTALITFGTAISVLAETSHWR</sequence>
<comment type="caution">
    <text evidence="1">The sequence shown here is derived from an EMBL/GenBank/DDBJ whole genome shotgun (WGS) entry which is preliminary data.</text>
</comment>